<dbReference type="Pfam" id="PF00392">
    <property type="entry name" value="GntR"/>
    <property type="match status" value="1"/>
</dbReference>
<keyword evidence="5" id="KW-0804">Transcription</keyword>
<comment type="similarity">
    <text evidence="1">In the C-terminal section; belongs to the class-I pyridoxal-phosphate-dependent aminotransferase family.</text>
</comment>
<dbReference type="InterPro" id="IPR015421">
    <property type="entry name" value="PyrdxlP-dep_Trfase_major"/>
</dbReference>
<evidence type="ECO:0000256" key="2">
    <source>
        <dbReference type="ARBA" id="ARBA00022898"/>
    </source>
</evidence>
<dbReference type="Pfam" id="PF00155">
    <property type="entry name" value="Aminotran_1_2"/>
    <property type="match status" value="1"/>
</dbReference>
<dbReference type="CDD" id="cd07377">
    <property type="entry name" value="WHTH_GntR"/>
    <property type="match status" value="1"/>
</dbReference>
<evidence type="ECO:0000256" key="4">
    <source>
        <dbReference type="ARBA" id="ARBA00023125"/>
    </source>
</evidence>
<dbReference type="PANTHER" id="PTHR46577:SF1">
    <property type="entry name" value="HTH-TYPE TRANSCRIPTIONAL REGULATORY PROTEIN GABR"/>
    <property type="match status" value="1"/>
</dbReference>
<evidence type="ECO:0000256" key="3">
    <source>
        <dbReference type="ARBA" id="ARBA00023015"/>
    </source>
</evidence>
<dbReference type="Gene3D" id="1.10.10.10">
    <property type="entry name" value="Winged helix-like DNA-binding domain superfamily/Winged helix DNA-binding domain"/>
    <property type="match status" value="1"/>
</dbReference>
<dbReference type="InterPro" id="IPR051446">
    <property type="entry name" value="HTH_trans_reg/aminotransferase"/>
</dbReference>
<dbReference type="GO" id="GO:0030170">
    <property type="term" value="F:pyridoxal phosphate binding"/>
    <property type="evidence" value="ECO:0007669"/>
    <property type="project" value="InterPro"/>
</dbReference>
<dbReference type="CDD" id="cd00609">
    <property type="entry name" value="AAT_like"/>
    <property type="match status" value="1"/>
</dbReference>
<dbReference type="InterPro" id="IPR015424">
    <property type="entry name" value="PyrdxlP-dep_Trfase"/>
</dbReference>
<sequence length="497" mass="52107">MDTQSTSHHPGGMPRLVTATRVASLVGPLVDRGDAPAYSRLADALRQVIADGRIPQGTRLPSERDLTGPVGLSRTTVTRAYAELREQGYVLTRRGSGSVARVPDVPGGRVDHLLAPSSLGDDGRVLDLTCTAQGAPSGLVEAYQRALEQLPTYLQGTGYYPSGLPALRERIAARFTARGLPTDADQVLVTAGALAAVATACGPLVGRRAPVLVESPTYPNVVAALQGAGARLVAHPLDHLTQDWDVPGLAAAVRASGARAAYLIPDFHNPTGALMDDGQRAEVARVLRGAGVVAVIDESLVDLSLEGQEMPGPLGAHLPTAVTVGSASKSLWGGLRVGWLRAPRGRVDEFASSRLRLDLGAPVMEQLVVTHLLDRYDEILAERRAHLREGRDALVAGLSRHLPDWRVRVPAGGMALWCALPSPGSTALAVAARSHGVVLAAGPAFAPAGGMDGWVRLPYSLPADQLAGVPERLAAAWDDVVRGRVRPGLAGARRIIA</sequence>
<dbReference type="InterPro" id="IPR036390">
    <property type="entry name" value="WH_DNA-bd_sf"/>
</dbReference>
<dbReference type="InterPro" id="IPR000524">
    <property type="entry name" value="Tscrpt_reg_HTH_GntR"/>
</dbReference>
<accession>A0A285VFA9</accession>
<dbReference type="PROSITE" id="PS50949">
    <property type="entry name" value="HTH_GNTR"/>
    <property type="match status" value="1"/>
</dbReference>
<gene>
    <name evidence="7" type="ORF">SAMN05421879_101753</name>
</gene>
<keyword evidence="3" id="KW-0805">Transcription regulation</keyword>
<dbReference type="Proteomes" id="UP000219688">
    <property type="component" value="Unassembled WGS sequence"/>
</dbReference>
<dbReference type="GO" id="GO:0003700">
    <property type="term" value="F:DNA-binding transcription factor activity"/>
    <property type="evidence" value="ECO:0007669"/>
    <property type="project" value="InterPro"/>
</dbReference>
<dbReference type="AlphaFoldDB" id="A0A285VFA9"/>
<evidence type="ECO:0000313" key="8">
    <source>
        <dbReference type="Proteomes" id="UP000219688"/>
    </source>
</evidence>
<dbReference type="PANTHER" id="PTHR46577">
    <property type="entry name" value="HTH-TYPE TRANSCRIPTIONAL REGULATORY PROTEIN GABR"/>
    <property type="match status" value="1"/>
</dbReference>
<dbReference type="PRINTS" id="PR00035">
    <property type="entry name" value="HTHGNTR"/>
</dbReference>
<dbReference type="InterPro" id="IPR004839">
    <property type="entry name" value="Aminotransferase_I/II_large"/>
</dbReference>
<dbReference type="InterPro" id="IPR036388">
    <property type="entry name" value="WH-like_DNA-bd_sf"/>
</dbReference>
<dbReference type="Gene3D" id="3.40.640.10">
    <property type="entry name" value="Type I PLP-dependent aspartate aminotransferase-like (Major domain)"/>
    <property type="match status" value="1"/>
</dbReference>
<evidence type="ECO:0000313" key="7">
    <source>
        <dbReference type="EMBL" id="SOC52647.1"/>
    </source>
</evidence>
<dbReference type="SMART" id="SM00345">
    <property type="entry name" value="HTH_GNTR"/>
    <property type="match status" value="1"/>
</dbReference>
<name>A0A285VFA9_9MICO</name>
<keyword evidence="2" id="KW-0663">Pyridoxal phosphate</keyword>
<proteinExistence type="inferred from homology"/>
<dbReference type="SUPFAM" id="SSF46785">
    <property type="entry name" value="Winged helix' DNA-binding domain"/>
    <property type="match status" value="1"/>
</dbReference>
<evidence type="ECO:0000256" key="1">
    <source>
        <dbReference type="ARBA" id="ARBA00005384"/>
    </source>
</evidence>
<dbReference type="SUPFAM" id="SSF53383">
    <property type="entry name" value="PLP-dependent transferases"/>
    <property type="match status" value="1"/>
</dbReference>
<keyword evidence="4" id="KW-0238">DNA-binding</keyword>
<dbReference type="GO" id="GO:0003677">
    <property type="term" value="F:DNA binding"/>
    <property type="evidence" value="ECO:0007669"/>
    <property type="project" value="UniProtKB-KW"/>
</dbReference>
<organism evidence="7 8">
    <name type="scientific">Ornithinimicrobium cerasi</name>
    <dbReference type="NCBI Taxonomy" id="2248773"/>
    <lineage>
        <taxon>Bacteria</taxon>
        <taxon>Bacillati</taxon>
        <taxon>Actinomycetota</taxon>
        <taxon>Actinomycetes</taxon>
        <taxon>Micrococcales</taxon>
        <taxon>Ornithinimicrobiaceae</taxon>
        <taxon>Ornithinimicrobium</taxon>
    </lineage>
</organism>
<feature type="domain" description="HTH gntR-type" evidence="6">
    <location>
        <begin position="35"/>
        <end position="103"/>
    </location>
</feature>
<keyword evidence="8" id="KW-1185">Reference proteome</keyword>
<evidence type="ECO:0000259" key="6">
    <source>
        <dbReference type="PROSITE" id="PS50949"/>
    </source>
</evidence>
<reference evidence="8" key="1">
    <citation type="submission" date="2017-08" db="EMBL/GenBank/DDBJ databases">
        <authorList>
            <person name="Varghese N."/>
            <person name="Submissions S."/>
        </authorList>
    </citation>
    <scope>NUCLEOTIDE SEQUENCE [LARGE SCALE GENOMIC DNA]</scope>
    <source>
        <strain evidence="8">USBA17B2</strain>
    </source>
</reference>
<protein>
    <submittedName>
        <fullName evidence="7">Transcriptional regulator, GntR family</fullName>
    </submittedName>
</protein>
<evidence type="ECO:0000256" key="5">
    <source>
        <dbReference type="ARBA" id="ARBA00023163"/>
    </source>
</evidence>
<dbReference type="EMBL" id="OBQK01000001">
    <property type="protein sequence ID" value="SOC52647.1"/>
    <property type="molecule type" value="Genomic_DNA"/>
</dbReference>